<comment type="caution">
    <text evidence="2">The sequence shown here is derived from an EMBL/GenBank/DDBJ whole genome shotgun (WGS) entry which is preliminary data.</text>
</comment>
<keyword evidence="3" id="KW-1185">Reference proteome</keyword>
<proteinExistence type="predicted"/>
<sequence length="187" mass="21052">MDSSAGGYRITCHTSPIIEELLASYRGVLGADYDGYGNHCLRVFNFCFALSGSRPEQEEKIAVASVFHDLGIWTASTFDYLVPSQELARNYLDSLGKTEWQEEIAAMIGEHHKLTPVTCNPLWLAEPFRRADLIDISIGLIKFRLPDDFVAEVLDAYPNAGFHKKLIALSFERFKSHPFNPLPMVKL</sequence>
<dbReference type="Proteomes" id="UP000053937">
    <property type="component" value="Unassembled WGS sequence"/>
</dbReference>
<dbReference type="AlphaFoldDB" id="A0A101J543"/>
<dbReference type="SUPFAM" id="SSF109604">
    <property type="entry name" value="HD-domain/PDEase-like"/>
    <property type="match status" value="1"/>
</dbReference>
<dbReference type="RefSeq" id="WP_059139570.1">
    <property type="nucleotide sequence ID" value="NZ_LMBR01000232.1"/>
</dbReference>
<dbReference type="Gene3D" id="1.10.3210.10">
    <property type="entry name" value="Hypothetical protein af1432"/>
    <property type="match status" value="1"/>
</dbReference>
<dbReference type="OrthoDB" id="459260at2"/>
<keyword evidence="2" id="KW-0378">Hydrolase</keyword>
<gene>
    <name evidence="2" type="ORF">ASB62_09085</name>
</gene>
<accession>A0A101J543</accession>
<evidence type="ECO:0000313" key="3">
    <source>
        <dbReference type="Proteomes" id="UP000053937"/>
    </source>
</evidence>
<dbReference type="GO" id="GO:0016787">
    <property type="term" value="F:hydrolase activity"/>
    <property type="evidence" value="ECO:0007669"/>
    <property type="project" value="UniProtKB-KW"/>
</dbReference>
<organism evidence="2 3">
    <name type="scientific">Chlorobium limicola</name>
    <dbReference type="NCBI Taxonomy" id="1092"/>
    <lineage>
        <taxon>Bacteria</taxon>
        <taxon>Pseudomonadati</taxon>
        <taxon>Chlorobiota</taxon>
        <taxon>Chlorobiia</taxon>
        <taxon>Chlorobiales</taxon>
        <taxon>Chlorobiaceae</taxon>
        <taxon>Chlorobium/Pelodictyon group</taxon>
        <taxon>Chlorobium</taxon>
    </lineage>
</organism>
<evidence type="ECO:0000313" key="2">
    <source>
        <dbReference type="EMBL" id="KUL20420.1"/>
    </source>
</evidence>
<protein>
    <submittedName>
        <fullName evidence="2">Phosphohydrolase</fullName>
    </submittedName>
</protein>
<dbReference type="Pfam" id="PF01966">
    <property type="entry name" value="HD"/>
    <property type="match status" value="1"/>
</dbReference>
<reference evidence="2 3" key="1">
    <citation type="submission" date="2015-10" db="EMBL/GenBank/DDBJ databases">
        <title>Draft Genome Sequence of Chlorobium limicola strain Frasassi Growing under Artificial Lighting in the Frasassi Cave System.</title>
        <authorList>
            <person name="Mansor M."/>
            <person name="Macalady J."/>
        </authorList>
    </citation>
    <scope>NUCLEOTIDE SEQUENCE [LARGE SCALE GENOMIC DNA]</scope>
    <source>
        <strain evidence="2 3">Frasassi</strain>
    </source>
</reference>
<evidence type="ECO:0000259" key="1">
    <source>
        <dbReference type="Pfam" id="PF01966"/>
    </source>
</evidence>
<dbReference type="InterPro" id="IPR006674">
    <property type="entry name" value="HD_domain"/>
</dbReference>
<feature type="domain" description="HD" evidence="1">
    <location>
        <begin position="37"/>
        <end position="118"/>
    </location>
</feature>
<name>A0A101J543_CHLLI</name>
<dbReference type="EMBL" id="LMBR01000232">
    <property type="protein sequence ID" value="KUL20420.1"/>
    <property type="molecule type" value="Genomic_DNA"/>
</dbReference>